<dbReference type="InterPro" id="IPR057666">
    <property type="entry name" value="DrpA_SLOG"/>
</dbReference>
<comment type="caution">
    <text evidence="3">The sequence shown here is derived from an EMBL/GenBank/DDBJ whole genome shotgun (WGS) entry which is preliminary data.</text>
</comment>
<dbReference type="HOGENOM" id="CLU_029601_3_3_9"/>
<dbReference type="GO" id="GO:0009294">
    <property type="term" value="P:DNA-mediated transformation"/>
    <property type="evidence" value="ECO:0007669"/>
    <property type="project" value="InterPro"/>
</dbReference>
<sequence length="283" mass="31725">MKTTNFLLRLKLQKGIGYVKMLRVASQLKVADVDIQTIKNLNLTSNLIKVCLNAYNDIYADKMIRRIEKQCQVISFFDKEYPEKLRQIYQPPLILFLQGNLNLLQKRIVTIVGSRQATGYSGLVLNKIVPNLIKDDFIIASGLAKGVDVMAHNAALKFNGQTIAVVGNGLNYFYPSINQQVQEEIAQKGLLVSEYLPDTPPRPYRFPQRNRILAGIAESVIVTEAKQKSGSLITANLALQENRDIYALPGPITSELSQGPNELIQAGAYPITDFDLRLERFDN</sequence>
<evidence type="ECO:0000259" key="2">
    <source>
        <dbReference type="Pfam" id="PF02481"/>
    </source>
</evidence>
<dbReference type="Pfam" id="PF02481">
    <property type="entry name" value="DNA_processg_A"/>
    <property type="match status" value="1"/>
</dbReference>
<organism evidence="3 4">
    <name type="scientific">Lactobacillus kullabergensis</name>
    <dbReference type="NCBI Taxonomy" id="1218493"/>
    <lineage>
        <taxon>Bacteria</taxon>
        <taxon>Bacillati</taxon>
        <taxon>Bacillota</taxon>
        <taxon>Bacilli</taxon>
        <taxon>Lactobacillales</taxon>
        <taxon>Lactobacillaceae</taxon>
        <taxon>Lactobacillus</taxon>
    </lineage>
</organism>
<name>A0A0F4LBN4_9LACO</name>
<evidence type="ECO:0000313" key="3">
    <source>
        <dbReference type="EMBL" id="KJY56005.1"/>
    </source>
</evidence>
<dbReference type="RefSeq" id="WP_045928057.1">
    <property type="nucleotide sequence ID" value="NZ_JBHSZS010000009.1"/>
</dbReference>
<dbReference type="STRING" id="1218493.JF76_09530"/>
<reference evidence="3 4" key="1">
    <citation type="submission" date="2014-12" db="EMBL/GenBank/DDBJ databases">
        <title>Comparative genomics of the lactic acid bacteria isolated from the honey bee gut.</title>
        <authorList>
            <person name="Ellegaard K.M."/>
            <person name="Tamarit D."/>
            <person name="Javelind E."/>
            <person name="Olofsson T."/>
            <person name="Andersson S.G."/>
            <person name="Vasquez A."/>
        </authorList>
    </citation>
    <scope>NUCLEOTIDE SEQUENCE [LARGE SCALE GENOMIC DNA]</scope>
    <source>
        <strain evidence="3 4">Biut2</strain>
    </source>
</reference>
<dbReference type="OrthoDB" id="9785707at2"/>
<feature type="domain" description="Smf/DprA SLOG" evidence="2">
    <location>
        <begin position="73"/>
        <end position="279"/>
    </location>
</feature>
<protein>
    <submittedName>
        <fullName evidence="3">DNA protecting protein DprA</fullName>
    </submittedName>
</protein>
<dbReference type="PANTHER" id="PTHR43022">
    <property type="entry name" value="PROTEIN SMF"/>
    <property type="match status" value="1"/>
</dbReference>
<comment type="similarity">
    <text evidence="1">Belongs to the DprA/Smf family.</text>
</comment>
<dbReference type="Gene3D" id="3.40.50.450">
    <property type="match status" value="1"/>
</dbReference>
<evidence type="ECO:0000256" key="1">
    <source>
        <dbReference type="ARBA" id="ARBA00006525"/>
    </source>
</evidence>
<accession>A0A0F4LBN4</accession>
<dbReference type="PANTHER" id="PTHR43022:SF1">
    <property type="entry name" value="PROTEIN SMF"/>
    <property type="match status" value="1"/>
</dbReference>
<evidence type="ECO:0000313" key="4">
    <source>
        <dbReference type="Proteomes" id="UP000033533"/>
    </source>
</evidence>
<dbReference type="Proteomes" id="UP000033533">
    <property type="component" value="Unassembled WGS sequence"/>
</dbReference>
<dbReference type="NCBIfam" id="TIGR00732">
    <property type="entry name" value="dprA"/>
    <property type="match status" value="1"/>
</dbReference>
<dbReference type="PATRIC" id="fig|1218493.3.peg.1005"/>
<gene>
    <name evidence="3" type="primary">dprA</name>
    <name evidence="3" type="ORF">JF76_09530</name>
</gene>
<dbReference type="InterPro" id="IPR003488">
    <property type="entry name" value="DprA"/>
</dbReference>
<dbReference type="AlphaFoldDB" id="A0A0F4LBN4"/>
<proteinExistence type="inferred from homology"/>
<dbReference type="SUPFAM" id="SSF102405">
    <property type="entry name" value="MCP/YpsA-like"/>
    <property type="match status" value="1"/>
</dbReference>
<dbReference type="EMBL" id="JXBY01000018">
    <property type="protein sequence ID" value="KJY56005.1"/>
    <property type="molecule type" value="Genomic_DNA"/>
</dbReference>